<dbReference type="SUPFAM" id="SSF57196">
    <property type="entry name" value="EGF/Laminin"/>
    <property type="match status" value="7"/>
</dbReference>
<feature type="disulfide bond" evidence="11">
    <location>
        <begin position="541"/>
        <end position="553"/>
    </location>
</feature>
<protein>
    <recommendedName>
        <fullName evidence="12">Laminin EGF-like domain-containing protein</fullName>
    </recommendedName>
</protein>
<comment type="subunit">
    <text evidence="10">Laminin is a complex glycoprotein, consisting of three different polypeptide chains (alpha, beta, gamma), which are bound to each other by disulfide bonds into a cross-shaped molecule comprising one long and three short arms with globules at each end.</text>
</comment>
<keyword evidence="14" id="KW-1185">Reference proteome</keyword>
<dbReference type="SMART" id="SM00180">
    <property type="entry name" value="EGF_Lam"/>
    <property type="match status" value="7"/>
</dbReference>
<dbReference type="Gene3D" id="2.10.25.10">
    <property type="entry name" value="Laminin"/>
    <property type="match status" value="7"/>
</dbReference>
<evidence type="ECO:0000256" key="8">
    <source>
        <dbReference type="ARBA" id="ARBA00023180"/>
    </source>
</evidence>
<evidence type="ECO:0000256" key="10">
    <source>
        <dbReference type="ARBA" id="ARBA00065619"/>
    </source>
</evidence>
<feature type="domain" description="Laminin EGF-like" evidence="12">
    <location>
        <begin position="110"/>
        <end position="154"/>
    </location>
</feature>
<gene>
    <name evidence="13" type="ORF">ACAOBT_LOCUS33205</name>
</gene>
<dbReference type="FunFam" id="2.10.25.10:FF:000011">
    <property type="entry name" value="Cadherin EGF LAG seven-pass G-type receptor"/>
    <property type="match status" value="1"/>
</dbReference>
<keyword evidence="8" id="KW-0325">Glycoprotein</keyword>
<evidence type="ECO:0000256" key="1">
    <source>
        <dbReference type="ARBA" id="ARBA00004302"/>
    </source>
</evidence>
<evidence type="ECO:0000256" key="9">
    <source>
        <dbReference type="ARBA" id="ARBA00023292"/>
    </source>
</evidence>
<feature type="domain" description="Laminin EGF-like" evidence="12">
    <location>
        <begin position="155"/>
        <end position="205"/>
    </location>
</feature>
<proteinExistence type="predicted"/>
<evidence type="ECO:0000256" key="7">
    <source>
        <dbReference type="ARBA" id="ARBA00023157"/>
    </source>
</evidence>
<reference evidence="13" key="1">
    <citation type="submission" date="2022-03" db="EMBL/GenBank/DDBJ databases">
        <authorList>
            <person name="Sayadi A."/>
        </authorList>
    </citation>
    <scope>NUCLEOTIDE SEQUENCE</scope>
</reference>
<dbReference type="Pfam" id="PF00053">
    <property type="entry name" value="EGF_laminin"/>
    <property type="match status" value="6"/>
</dbReference>
<dbReference type="InterPro" id="IPR050440">
    <property type="entry name" value="Laminin/Netrin_ECM"/>
</dbReference>
<dbReference type="FunFam" id="2.10.25.10:FF:000069">
    <property type="entry name" value="Laminin subunit alpha 1"/>
    <property type="match status" value="1"/>
</dbReference>
<dbReference type="Pfam" id="PF00052">
    <property type="entry name" value="Laminin_B"/>
    <property type="match status" value="1"/>
</dbReference>
<dbReference type="EMBL" id="CAKOFQ010008269">
    <property type="protein sequence ID" value="CAH2013089.1"/>
    <property type="molecule type" value="Genomic_DNA"/>
</dbReference>
<evidence type="ECO:0000256" key="3">
    <source>
        <dbReference type="ARBA" id="ARBA00022530"/>
    </source>
</evidence>
<evidence type="ECO:0000313" key="14">
    <source>
        <dbReference type="Proteomes" id="UP001152888"/>
    </source>
</evidence>
<feature type="disulfide bond" evidence="11">
    <location>
        <begin position="130"/>
        <end position="139"/>
    </location>
</feature>
<feature type="disulfide bond" evidence="11">
    <location>
        <begin position="543"/>
        <end position="560"/>
    </location>
</feature>
<comment type="caution">
    <text evidence="11">Lacks conserved residue(s) required for the propagation of feature annotation.</text>
</comment>
<feature type="disulfide bond" evidence="11">
    <location>
        <begin position="110"/>
        <end position="122"/>
    </location>
</feature>
<feature type="non-terminal residue" evidence="13">
    <location>
        <position position="1"/>
    </location>
</feature>
<feature type="domain" description="Laminin EGF-like" evidence="12">
    <location>
        <begin position="382"/>
        <end position="430"/>
    </location>
</feature>
<evidence type="ECO:0000313" key="13">
    <source>
        <dbReference type="EMBL" id="CAH2013089.1"/>
    </source>
</evidence>
<evidence type="ECO:0000256" key="4">
    <source>
        <dbReference type="ARBA" id="ARBA00022729"/>
    </source>
</evidence>
<dbReference type="OrthoDB" id="8545473at2759"/>
<dbReference type="InterPro" id="IPR002049">
    <property type="entry name" value="LE_dom"/>
</dbReference>
<evidence type="ECO:0000259" key="12">
    <source>
        <dbReference type="PROSITE" id="PS50027"/>
    </source>
</evidence>
<keyword evidence="9 11" id="KW-0424">Laminin EGF-like domain</keyword>
<comment type="caution">
    <text evidence="13">The sequence shown here is derived from an EMBL/GenBank/DDBJ whole genome shotgun (WGS) entry which is preliminary data.</text>
</comment>
<dbReference type="GO" id="GO:0048468">
    <property type="term" value="P:cell development"/>
    <property type="evidence" value="ECO:0007669"/>
    <property type="project" value="UniProtKB-ARBA"/>
</dbReference>
<dbReference type="AlphaFoldDB" id="A0A9P0MJ71"/>
<dbReference type="GO" id="GO:0009888">
    <property type="term" value="P:tissue development"/>
    <property type="evidence" value="ECO:0007669"/>
    <property type="project" value="TreeGrafter"/>
</dbReference>
<dbReference type="SMART" id="SM00181">
    <property type="entry name" value="EGF"/>
    <property type="match status" value="5"/>
</dbReference>
<dbReference type="PRINTS" id="PR00011">
    <property type="entry name" value="EGFLAMININ"/>
</dbReference>
<comment type="subcellular location">
    <subcellularLocation>
        <location evidence="1">Secreted</location>
        <location evidence="1">Extracellular space</location>
        <location evidence="1">Extracellular matrix</location>
        <location evidence="1">Basement membrane</location>
    </subcellularLocation>
</comment>
<feature type="domain" description="Laminin EGF-like" evidence="12">
    <location>
        <begin position="496"/>
        <end position="540"/>
    </location>
</feature>
<dbReference type="FunFam" id="2.10.25.10:FF:000033">
    <property type="entry name" value="Laminin subunit alpha 2"/>
    <property type="match status" value="1"/>
</dbReference>
<accession>A0A9P0MJ71</accession>
<organism evidence="13 14">
    <name type="scientific">Acanthoscelides obtectus</name>
    <name type="common">Bean weevil</name>
    <name type="synonym">Bruchus obtectus</name>
    <dbReference type="NCBI Taxonomy" id="200917"/>
    <lineage>
        <taxon>Eukaryota</taxon>
        <taxon>Metazoa</taxon>
        <taxon>Ecdysozoa</taxon>
        <taxon>Arthropoda</taxon>
        <taxon>Hexapoda</taxon>
        <taxon>Insecta</taxon>
        <taxon>Pterygota</taxon>
        <taxon>Neoptera</taxon>
        <taxon>Endopterygota</taxon>
        <taxon>Coleoptera</taxon>
        <taxon>Polyphaga</taxon>
        <taxon>Cucujiformia</taxon>
        <taxon>Chrysomeloidea</taxon>
        <taxon>Chrysomelidae</taxon>
        <taxon>Bruchinae</taxon>
        <taxon>Bruchini</taxon>
        <taxon>Acanthoscelides</taxon>
    </lineage>
</organism>
<dbReference type="GO" id="GO:0030054">
    <property type="term" value="C:cell junction"/>
    <property type="evidence" value="ECO:0007669"/>
    <property type="project" value="UniProtKB-ARBA"/>
</dbReference>
<evidence type="ECO:0000256" key="5">
    <source>
        <dbReference type="ARBA" id="ARBA00022737"/>
    </source>
</evidence>
<dbReference type="FunFam" id="2.10.25.10:FF:000388">
    <property type="entry name" value="Laminin subunit alpha"/>
    <property type="match status" value="1"/>
</dbReference>
<feature type="disulfide bond" evidence="11">
    <location>
        <begin position="513"/>
        <end position="522"/>
    </location>
</feature>
<dbReference type="Pfam" id="PF24973">
    <property type="entry name" value="EGF_LMN_ATRN"/>
    <property type="match status" value="2"/>
</dbReference>
<dbReference type="InterPro" id="IPR000034">
    <property type="entry name" value="Laminin_IV"/>
</dbReference>
<dbReference type="PROSITE" id="PS50027">
    <property type="entry name" value="EGF_LAM_2"/>
    <property type="match status" value="5"/>
</dbReference>
<keyword evidence="3" id="KW-0272">Extracellular matrix</keyword>
<feature type="disulfide bond" evidence="11">
    <location>
        <begin position="562"/>
        <end position="571"/>
    </location>
</feature>
<dbReference type="GO" id="GO:0005604">
    <property type="term" value="C:basement membrane"/>
    <property type="evidence" value="ECO:0007669"/>
    <property type="project" value="UniProtKB-SubCell"/>
</dbReference>
<dbReference type="InterPro" id="IPR056863">
    <property type="entry name" value="LMN_ATRN_NET-like_EGF"/>
</dbReference>
<dbReference type="GO" id="GO:0048731">
    <property type="term" value="P:system development"/>
    <property type="evidence" value="ECO:0007669"/>
    <property type="project" value="UniProtKB-ARBA"/>
</dbReference>
<keyword evidence="5" id="KW-0677">Repeat</keyword>
<dbReference type="PROSITE" id="PS01248">
    <property type="entry name" value="EGF_LAM_1"/>
    <property type="match status" value="3"/>
</dbReference>
<dbReference type="GO" id="GO:0007155">
    <property type="term" value="P:cell adhesion"/>
    <property type="evidence" value="ECO:0007669"/>
    <property type="project" value="UniProtKB-ARBA"/>
</dbReference>
<feature type="disulfide bond" evidence="11">
    <location>
        <begin position="157"/>
        <end position="174"/>
    </location>
</feature>
<keyword evidence="7 11" id="KW-1015">Disulfide bond</keyword>
<evidence type="ECO:0000256" key="11">
    <source>
        <dbReference type="PROSITE-ProRule" id="PRU00460"/>
    </source>
</evidence>
<name>A0A9P0MJ71_ACAOB</name>
<evidence type="ECO:0000256" key="6">
    <source>
        <dbReference type="ARBA" id="ARBA00022869"/>
    </source>
</evidence>
<dbReference type="InterPro" id="IPR000742">
    <property type="entry name" value="EGF"/>
</dbReference>
<dbReference type="FunFam" id="2.10.25.10:FF:000580">
    <property type="entry name" value="Wing blister, isoform B"/>
    <property type="match status" value="1"/>
</dbReference>
<dbReference type="PANTHER" id="PTHR10574:SF428">
    <property type="entry name" value="LAMININ SUBUNIT ALPHA-1-LIKE PROTEIN"/>
    <property type="match status" value="1"/>
</dbReference>
<dbReference type="GO" id="GO:0009887">
    <property type="term" value="P:animal organ morphogenesis"/>
    <property type="evidence" value="ECO:0007669"/>
    <property type="project" value="TreeGrafter"/>
</dbReference>
<evidence type="ECO:0000256" key="2">
    <source>
        <dbReference type="ARBA" id="ARBA00022525"/>
    </source>
</evidence>
<dbReference type="Proteomes" id="UP001152888">
    <property type="component" value="Unassembled WGS sequence"/>
</dbReference>
<dbReference type="PANTHER" id="PTHR10574">
    <property type="entry name" value="NETRIN/LAMININ-RELATED"/>
    <property type="match status" value="1"/>
</dbReference>
<feature type="disulfide bond" evidence="11">
    <location>
        <begin position="176"/>
        <end position="185"/>
    </location>
</feature>
<dbReference type="CDD" id="cd00055">
    <property type="entry name" value="EGF_Lam"/>
    <property type="match status" value="5"/>
</dbReference>
<keyword evidence="4" id="KW-0732">Signal</keyword>
<sequence length="613" mass="67649">PECECAHHTCGPSCDKCCPLFNQRKWAPGSWADANLCAPCNCHGHAVSCHYDESVDRAGISMDVDGNYQGGGVCDNCTDFTTGINCERCLLGYYRPLGVLPNATSPCLACNCDQVGSVELECDIEGKCRCRVGYEGDKCDRCALGYDGYPRCEACACDDKGTAPNANKCVADTCQCKVHVEGRFCDRCKPGYFGLRSNLEEGCLSCYCSGITSLCESAVVLPQKLNQITMPKVYFHWAHTISMERDTFIGWLLNCILEINFTPTHLTLRSKYNGYFFDEEKLPTPQNSFQIQPVSRQDFLSILSDIKYILLRSTFHTDQIEALLEEAKWDVGVEEEGYSSVEKCSCPSGYSGLSCEQCSFGYVRVTPPSNGSTPVQHYCAKCDCNGHSAACDLDTGACECEHNTAGEKCERCMSGYYGNPLRGTTEDCKRCACPLENEENNFSPSCQLDFFNKGDGSDWSYVCTQCPKGYTGDHCEICDDGYFGNPLEVGNSCQPCDCNGGPCDRKTGQCLSCKGNTEGWKCEKCKPEHYGDPTQSNCKPCECDPIGSASKQCDNITGQCECKEKFIGRTCDKCEVRTIILKRVTCTTNLLILNTMSQRRMSHSGFLRNLINQ</sequence>
<dbReference type="FunFam" id="2.10.25.10:FF:000130">
    <property type="entry name" value="Laminin subunit beta 1"/>
    <property type="match status" value="1"/>
</dbReference>
<feature type="domain" description="Laminin EGF-like" evidence="12">
    <location>
        <begin position="541"/>
        <end position="588"/>
    </location>
</feature>
<keyword evidence="2" id="KW-0964">Secreted</keyword>
<feature type="disulfide bond" evidence="11">
    <location>
        <begin position="400"/>
        <end position="409"/>
    </location>
</feature>
<keyword evidence="6" id="KW-0084">Basement membrane</keyword>